<accession>A0ABP1S3A2</accession>
<gene>
    <name evidence="2" type="ORF">ODALV1_LOCUS29237</name>
</gene>
<protein>
    <submittedName>
        <fullName evidence="2">Uncharacterized protein</fullName>
    </submittedName>
</protein>
<evidence type="ECO:0000256" key="1">
    <source>
        <dbReference type="SAM" id="SignalP"/>
    </source>
</evidence>
<evidence type="ECO:0000313" key="3">
    <source>
        <dbReference type="Proteomes" id="UP001642540"/>
    </source>
</evidence>
<dbReference type="Proteomes" id="UP001642540">
    <property type="component" value="Unassembled WGS sequence"/>
</dbReference>
<evidence type="ECO:0000313" key="2">
    <source>
        <dbReference type="EMBL" id="CAL8143038.1"/>
    </source>
</evidence>
<comment type="caution">
    <text evidence="2">The sequence shown here is derived from an EMBL/GenBank/DDBJ whole genome shotgun (WGS) entry which is preliminary data.</text>
</comment>
<dbReference type="EMBL" id="CAXLJM020000151">
    <property type="protein sequence ID" value="CAL8143038.1"/>
    <property type="molecule type" value="Genomic_DNA"/>
</dbReference>
<keyword evidence="1" id="KW-0732">Signal</keyword>
<proteinExistence type="predicted"/>
<feature type="signal peptide" evidence="1">
    <location>
        <begin position="1"/>
        <end position="23"/>
    </location>
</feature>
<sequence>MAILQILIIYYIAMSDLLPMSNSLPVTKLPSKTTAIFYESPEQEGIQISYRDTAEEWSQLQSLFESSNVQTPSLLCVRGVWLIYGDTGFRAPTNDDVHLISGNDNCIKPPDVSTIGSMQPVSATKFSESSITIYSKGNFASIGAVFSDDGDVGVRQLNEPLADIGSVMVVGSKSWSLLSSDGKIICVRPQLNDADLESLPICYSPDLDRYSIPNFQTVAVKPDCPDEHDAAITANFRLFTCKQFGSEDIEQLQSPTGIMGRSLGGGAGEAVLECRKTDPLNRTKFTEDQSKLILDLLQLRLVHDFNSLEQTLWPDAKEDLWRVIPLDTAFDIMIMTVPNHVVNLNYLRVLREFTVFHLNEMWKEETLEVKLKESKKWKNYKVITHLLEQCLKSAFNNRARYNSVVAASYSQSEFTENTEQRIHPSFVMEPDHDPVIETAWVVTNYAMALCHELFDYRFNFWDNYVLTFNSLYFQPLEKRWKKPTQILPQTFRVILSGFGVNSEYTRISFATTVLLDLTPNLHPFEKYYKTKK</sequence>
<feature type="chain" id="PRO_5045910358" evidence="1">
    <location>
        <begin position="24"/>
        <end position="532"/>
    </location>
</feature>
<reference evidence="2 3" key="1">
    <citation type="submission" date="2024-08" db="EMBL/GenBank/DDBJ databases">
        <authorList>
            <person name="Cucini C."/>
            <person name="Frati F."/>
        </authorList>
    </citation>
    <scope>NUCLEOTIDE SEQUENCE [LARGE SCALE GENOMIC DNA]</scope>
</reference>
<keyword evidence="3" id="KW-1185">Reference proteome</keyword>
<name>A0ABP1S3A2_9HEXA</name>
<organism evidence="2 3">
    <name type="scientific">Orchesella dallaii</name>
    <dbReference type="NCBI Taxonomy" id="48710"/>
    <lineage>
        <taxon>Eukaryota</taxon>
        <taxon>Metazoa</taxon>
        <taxon>Ecdysozoa</taxon>
        <taxon>Arthropoda</taxon>
        <taxon>Hexapoda</taxon>
        <taxon>Collembola</taxon>
        <taxon>Entomobryomorpha</taxon>
        <taxon>Entomobryoidea</taxon>
        <taxon>Orchesellidae</taxon>
        <taxon>Orchesellinae</taxon>
        <taxon>Orchesella</taxon>
    </lineage>
</organism>